<evidence type="ECO:0000313" key="2">
    <source>
        <dbReference type="Proteomes" id="UP001458880"/>
    </source>
</evidence>
<proteinExistence type="predicted"/>
<sequence length="71" mass="8358">MIIKLKIIIPGNFENVYGHLKLFKCVQLVFKMFNQGQECSRLLKNCLGKFENVYGHPKMFKYVQLVSKTFN</sequence>
<dbReference type="Proteomes" id="UP001458880">
    <property type="component" value="Unassembled WGS sequence"/>
</dbReference>
<organism evidence="1 2">
    <name type="scientific">Popillia japonica</name>
    <name type="common">Japanese beetle</name>
    <dbReference type="NCBI Taxonomy" id="7064"/>
    <lineage>
        <taxon>Eukaryota</taxon>
        <taxon>Metazoa</taxon>
        <taxon>Ecdysozoa</taxon>
        <taxon>Arthropoda</taxon>
        <taxon>Hexapoda</taxon>
        <taxon>Insecta</taxon>
        <taxon>Pterygota</taxon>
        <taxon>Neoptera</taxon>
        <taxon>Endopterygota</taxon>
        <taxon>Coleoptera</taxon>
        <taxon>Polyphaga</taxon>
        <taxon>Scarabaeiformia</taxon>
        <taxon>Scarabaeidae</taxon>
        <taxon>Rutelinae</taxon>
        <taxon>Popillia</taxon>
    </lineage>
</organism>
<name>A0AAW1JG61_POPJA</name>
<accession>A0AAW1JG61</accession>
<gene>
    <name evidence="1" type="ORF">QE152_g30263</name>
</gene>
<keyword evidence="2" id="KW-1185">Reference proteome</keyword>
<dbReference type="AlphaFoldDB" id="A0AAW1JG61"/>
<reference evidence="1 2" key="1">
    <citation type="journal article" date="2024" name="BMC Genomics">
        <title>De novo assembly and annotation of Popillia japonica's genome with initial clues to its potential as an invasive pest.</title>
        <authorList>
            <person name="Cucini C."/>
            <person name="Boschi S."/>
            <person name="Funari R."/>
            <person name="Cardaioli E."/>
            <person name="Iannotti N."/>
            <person name="Marturano G."/>
            <person name="Paoli F."/>
            <person name="Bruttini M."/>
            <person name="Carapelli A."/>
            <person name="Frati F."/>
            <person name="Nardi F."/>
        </authorList>
    </citation>
    <scope>NUCLEOTIDE SEQUENCE [LARGE SCALE GENOMIC DNA]</scope>
    <source>
        <strain evidence="1">DMR45628</strain>
    </source>
</reference>
<protein>
    <submittedName>
        <fullName evidence="1">Uncharacterized protein</fullName>
    </submittedName>
</protein>
<evidence type="ECO:0000313" key="1">
    <source>
        <dbReference type="EMBL" id="KAK9701938.1"/>
    </source>
</evidence>
<dbReference type="EMBL" id="JASPKY010000404">
    <property type="protein sequence ID" value="KAK9701938.1"/>
    <property type="molecule type" value="Genomic_DNA"/>
</dbReference>
<comment type="caution">
    <text evidence="1">The sequence shown here is derived from an EMBL/GenBank/DDBJ whole genome shotgun (WGS) entry which is preliminary data.</text>
</comment>